<protein>
    <submittedName>
        <fullName evidence="1">Uncharacterized protein</fullName>
    </submittedName>
</protein>
<name>A0A0F9X917_9ZZZZ</name>
<organism evidence="1">
    <name type="scientific">marine sediment metagenome</name>
    <dbReference type="NCBI Taxonomy" id="412755"/>
    <lineage>
        <taxon>unclassified sequences</taxon>
        <taxon>metagenomes</taxon>
        <taxon>ecological metagenomes</taxon>
    </lineage>
</organism>
<sequence>MSQCKHKTLHIKGFNALGVTVECLECDEAFDVPDATVNEKYYLFVHVSPQGPQGDLSILIHQKVIER</sequence>
<gene>
    <name evidence="1" type="ORF">LCGC14_0251850</name>
</gene>
<reference evidence="1" key="1">
    <citation type="journal article" date="2015" name="Nature">
        <title>Complex archaea that bridge the gap between prokaryotes and eukaryotes.</title>
        <authorList>
            <person name="Spang A."/>
            <person name="Saw J.H."/>
            <person name="Jorgensen S.L."/>
            <person name="Zaremba-Niedzwiedzka K."/>
            <person name="Martijn J."/>
            <person name="Lind A.E."/>
            <person name="van Eijk R."/>
            <person name="Schleper C."/>
            <person name="Guy L."/>
            <person name="Ettema T.J."/>
        </authorList>
    </citation>
    <scope>NUCLEOTIDE SEQUENCE</scope>
</reference>
<evidence type="ECO:0000313" key="1">
    <source>
        <dbReference type="EMBL" id="KKN88113.1"/>
    </source>
</evidence>
<comment type="caution">
    <text evidence="1">The sequence shown here is derived from an EMBL/GenBank/DDBJ whole genome shotgun (WGS) entry which is preliminary data.</text>
</comment>
<proteinExistence type="predicted"/>
<dbReference type="EMBL" id="LAZR01000131">
    <property type="protein sequence ID" value="KKN88113.1"/>
    <property type="molecule type" value="Genomic_DNA"/>
</dbReference>
<dbReference type="AlphaFoldDB" id="A0A0F9X917"/>
<accession>A0A0F9X917</accession>